<keyword evidence="2" id="KW-1185">Reference proteome</keyword>
<protein>
    <submittedName>
        <fullName evidence="1">Uncharacterized protein</fullName>
    </submittedName>
</protein>
<dbReference type="KEGG" id="dmm:dnm_025370"/>
<evidence type="ECO:0000313" key="1">
    <source>
        <dbReference type="EMBL" id="QTA86513.1"/>
    </source>
</evidence>
<proteinExistence type="predicted"/>
<gene>
    <name evidence="1" type="ORF">dnm_025370</name>
</gene>
<evidence type="ECO:0000313" key="2">
    <source>
        <dbReference type="Proteomes" id="UP000663722"/>
    </source>
</evidence>
<dbReference type="EMBL" id="CP061800">
    <property type="protein sequence ID" value="QTA86513.1"/>
    <property type="molecule type" value="Genomic_DNA"/>
</dbReference>
<organism evidence="1 2">
    <name type="scientific">Desulfonema magnum</name>
    <dbReference type="NCBI Taxonomy" id="45655"/>
    <lineage>
        <taxon>Bacteria</taxon>
        <taxon>Pseudomonadati</taxon>
        <taxon>Thermodesulfobacteriota</taxon>
        <taxon>Desulfobacteria</taxon>
        <taxon>Desulfobacterales</taxon>
        <taxon>Desulfococcaceae</taxon>
        <taxon>Desulfonema</taxon>
    </lineage>
</organism>
<accession>A0A975BJH6</accession>
<dbReference type="AlphaFoldDB" id="A0A975BJH6"/>
<name>A0A975BJH6_9BACT</name>
<sequence length="52" mass="5759">MLQIRKISLLCPLRGVTNLKSGVVPRSGGLFFRDNLLILQSPPERGTTNFFG</sequence>
<dbReference type="Proteomes" id="UP000663722">
    <property type="component" value="Chromosome"/>
</dbReference>
<reference evidence="1" key="1">
    <citation type="journal article" date="2021" name="Microb. Physiol.">
        <title>Proteogenomic Insights into the Physiology of Marine, Sulfate-Reducing, Filamentous Desulfonema limicola and Desulfonema magnum.</title>
        <authorList>
            <person name="Schnaars V."/>
            <person name="Wohlbrand L."/>
            <person name="Scheve S."/>
            <person name="Hinrichs C."/>
            <person name="Reinhardt R."/>
            <person name="Rabus R."/>
        </authorList>
    </citation>
    <scope>NUCLEOTIDE SEQUENCE</scope>
    <source>
        <strain evidence="1">4be13</strain>
    </source>
</reference>